<dbReference type="GeneID" id="26517906"/>
<gene>
    <name evidence="1" type="ORF">Sm_phiM9_227</name>
</gene>
<keyword evidence="2" id="KW-1185">Reference proteome</keyword>
<name>A0A0F6TH82_9CAUD</name>
<proteinExistence type="predicted"/>
<protein>
    <submittedName>
        <fullName evidence="1">Uncharacterized protein</fullName>
    </submittedName>
</protein>
<organism evidence="1 2">
    <name type="scientific">Sinorhizobium phage phiM9</name>
    <dbReference type="NCBI Taxonomy" id="1636182"/>
    <lineage>
        <taxon>Viruses</taxon>
        <taxon>Duplodnaviria</taxon>
        <taxon>Heunggongvirae</taxon>
        <taxon>Uroviricota</taxon>
        <taxon>Caudoviricetes</taxon>
        <taxon>Pootjesviridae</taxon>
        <taxon>Emnonavirus</taxon>
        <taxon>Emnonavirus phiM9</taxon>
    </lineage>
</organism>
<dbReference type="Proteomes" id="UP000033804">
    <property type="component" value="Segment"/>
</dbReference>
<dbReference type="KEGG" id="vg:26517906"/>
<evidence type="ECO:0000313" key="2">
    <source>
        <dbReference type="Proteomes" id="UP000033804"/>
    </source>
</evidence>
<dbReference type="OrthoDB" id="40768at10239"/>
<reference evidence="2" key="2">
    <citation type="submission" date="2015-03" db="EMBL/GenBank/DDBJ databases">
        <title>The genome and structure of Sinorhizobium meliloti phage phiM9.</title>
        <authorList>
            <person name="Johnson M.C."/>
            <person name="Tatum K.B."/>
            <person name="Lynn J.S."/>
            <person name="Brewer T.E."/>
            <person name="Washburn B.K."/>
            <person name="Stroupe M.E."/>
            <person name="Jones K.M."/>
        </authorList>
    </citation>
    <scope>NUCLEOTIDE SEQUENCE [LARGE SCALE GENOMIC DNA]</scope>
</reference>
<reference evidence="1 2" key="1">
    <citation type="journal article" date="2015" name="J. Virol.">
        <title>Sinorhizobium meliloti Phage ?M9 Defines a New Group of T4 Superfamily Phages with Unusual Genomic Features but a Common T=16 Capsid.</title>
        <authorList>
            <person name="Johnson M.C."/>
            <person name="Tatum K.B."/>
            <person name="Lynn J.S."/>
            <person name="Brewer T.E."/>
            <person name="Lu S."/>
            <person name="Washburn B.K."/>
            <person name="Stroupe M.E."/>
            <person name="Jones K.M."/>
        </authorList>
    </citation>
    <scope>NUCLEOTIDE SEQUENCE [LARGE SCALE GENOMIC DNA]</scope>
</reference>
<dbReference type="RefSeq" id="YP_009189608.1">
    <property type="nucleotide sequence ID" value="NC_028676.1"/>
</dbReference>
<dbReference type="EMBL" id="KP881232">
    <property type="protein sequence ID" value="AKE44854.1"/>
    <property type="molecule type" value="Genomic_DNA"/>
</dbReference>
<sequence>MHISEIVDPRLEDGIQMNLQYPETYHIPPEEMRTALLPGELAKVKLVNEVGAGEKFWIKIEERLEADDRLIYKVSAQNNLYGFEYGCGDVFYCEPRHIITI</sequence>
<evidence type="ECO:0000313" key="1">
    <source>
        <dbReference type="EMBL" id="AKE44854.1"/>
    </source>
</evidence>
<accession>A0A0F6TH82</accession>